<feature type="domain" description="Cytochrome C biogenesis protein transmembrane" evidence="7">
    <location>
        <begin position="204"/>
        <end position="373"/>
    </location>
</feature>
<dbReference type="PANTHER" id="PTHR31272:SF9">
    <property type="entry name" value="BLL1027 PROTEIN"/>
    <property type="match status" value="1"/>
</dbReference>
<name>A0A5C0XN98_PYRFU</name>
<evidence type="ECO:0000313" key="8">
    <source>
        <dbReference type="EMBL" id="QEK78397.1"/>
    </source>
</evidence>
<dbReference type="Pfam" id="PF02683">
    <property type="entry name" value="DsbD_TM"/>
    <property type="match status" value="1"/>
</dbReference>
<evidence type="ECO:0000256" key="6">
    <source>
        <dbReference type="SAM" id="Phobius"/>
    </source>
</evidence>
<feature type="transmembrane region" description="Helical" evidence="6">
    <location>
        <begin position="313"/>
        <end position="336"/>
    </location>
</feature>
<protein>
    <submittedName>
        <fullName evidence="8">Cytochrome C biogenesis protein</fullName>
    </submittedName>
</protein>
<feature type="transmembrane region" description="Helical" evidence="6">
    <location>
        <begin position="348"/>
        <end position="369"/>
    </location>
</feature>
<gene>
    <name evidence="8" type="ORF">PFDSM3638_03500</name>
</gene>
<dbReference type="AlphaFoldDB" id="A0A5C0XN98"/>
<accession>A0A5C0XN98</accession>
<dbReference type="GeneID" id="13302515"/>
<dbReference type="InterPro" id="IPR051790">
    <property type="entry name" value="Cytochrome_c-biogenesis_DsbD"/>
</dbReference>
<dbReference type="GO" id="GO:0016020">
    <property type="term" value="C:membrane"/>
    <property type="evidence" value="ECO:0007669"/>
    <property type="project" value="UniProtKB-SubCell"/>
</dbReference>
<comment type="similarity">
    <text evidence="2">Belongs to the DsbD family.</text>
</comment>
<evidence type="ECO:0000256" key="2">
    <source>
        <dbReference type="ARBA" id="ARBA00006143"/>
    </source>
</evidence>
<evidence type="ECO:0000313" key="9">
    <source>
        <dbReference type="Proteomes" id="UP000324354"/>
    </source>
</evidence>
<keyword evidence="4 6" id="KW-1133">Transmembrane helix</keyword>
<proteinExistence type="inferred from homology"/>
<evidence type="ECO:0000259" key="7">
    <source>
        <dbReference type="Pfam" id="PF02683"/>
    </source>
</evidence>
<feature type="transmembrane region" description="Helical" evidence="6">
    <location>
        <begin position="203"/>
        <end position="227"/>
    </location>
</feature>
<dbReference type="EMBL" id="CP023154">
    <property type="protein sequence ID" value="QEK78397.1"/>
    <property type="molecule type" value="Genomic_DNA"/>
</dbReference>
<dbReference type="InterPro" id="IPR003834">
    <property type="entry name" value="Cyt_c_assmbl_TM_dom"/>
</dbReference>
<dbReference type="SUPFAM" id="SSF52833">
    <property type="entry name" value="Thioredoxin-like"/>
    <property type="match status" value="1"/>
</dbReference>
<evidence type="ECO:0000256" key="3">
    <source>
        <dbReference type="ARBA" id="ARBA00022692"/>
    </source>
</evidence>
<dbReference type="RefSeq" id="WP_011011829.1">
    <property type="nucleotide sequence ID" value="NC_003413.1"/>
</dbReference>
<dbReference type="PANTHER" id="PTHR31272">
    <property type="entry name" value="CYTOCHROME C-TYPE BIOGENESIS PROTEIN HI_1454-RELATED"/>
    <property type="match status" value="1"/>
</dbReference>
<dbReference type="GeneID" id="41712504"/>
<feature type="transmembrane region" description="Helical" evidence="6">
    <location>
        <begin position="239"/>
        <end position="261"/>
    </location>
</feature>
<dbReference type="Proteomes" id="UP000324354">
    <property type="component" value="Chromosome"/>
</dbReference>
<dbReference type="InterPro" id="IPR036249">
    <property type="entry name" value="Thioredoxin-like_sf"/>
</dbReference>
<feature type="transmembrane region" description="Helical" evidence="6">
    <location>
        <begin position="267"/>
        <end position="287"/>
    </location>
</feature>
<dbReference type="GO" id="GO:0017004">
    <property type="term" value="P:cytochrome complex assembly"/>
    <property type="evidence" value="ECO:0007669"/>
    <property type="project" value="InterPro"/>
</dbReference>
<sequence>MRRALLTFIVLLLFAGLVTGREVSYGGLKFHDVSTEEELNSLISAHEGEYFFIFYHSESCPACSYMKESVFPTEKAKQALKSLNLVAVDVYRGREITTLRYRVEDKVIVLQPDNFGYYTPKKPGEEISVGVPGTPTMVIFKVVNGTKVLKGVAVGALNPDGLEFFVKTAIGDDLQSPTESTGTQSEMAEKGASEENLNTNLSLAVLLPIFSAGIVSVFSPCVLPIIVGTLSLTFAKRSVEAIVTGMVASFALLGALVGSLGEYASRIQGALYLIGGAGFIVVGLSFISEDVRTGLERILSFSLSDRVLKKSGLIYDFALGSALGATWLGCIAPYVGFAVLTAALSGDILSGVVVMGTYGLGMGLTVYLLTSSKDLAEWVNRKFLSNKLSLGASRSAKWEVTLGVVLIVLGILMLTEITPLKLWSALFESLSKL</sequence>
<evidence type="ECO:0000256" key="4">
    <source>
        <dbReference type="ARBA" id="ARBA00022989"/>
    </source>
</evidence>
<evidence type="ECO:0000256" key="5">
    <source>
        <dbReference type="ARBA" id="ARBA00023136"/>
    </source>
</evidence>
<dbReference type="OrthoDB" id="115386at2157"/>
<evidence type="ECO:0000256" key="1">
    <source>
        <dbReference type="ARBA" id="ARBA00004141"/>
    </source>
</evidence>
<keyword evidence="3 6" id="KW-0812">Transmembrane</keyword>
<keyword evidence="5 6" id="KW-0472">Membrane</keyword>
<organism evidence="8 9">
    <name type="scientific">Pyrococcus furiosus (strain ATCC 43587 / DSM 3638 / JCM 8422 / Vc1)</name>
    <dbReference type="NCBI Taxonomy" id="186497"/>
    <lineage>
        <taxon>Archaea</taxon>
        <taxon>Methanobacteriati</taxon>
        <taxon>Methanobacteriota</taxon>
        <taxon>Thermococci</taxon>
        <taxon>Thermococcales</taxon>
        <taxon>Thermococcaceae</taxon>
        <taxon>Pyrococcus</taxon>
    </lineage>
</organism>
<reference evidence="8 9" key="1">
    <citation type="submission" date="2017-08" db="EMBL/GenBank/DDBJ databases">
        <title>Resequencing and Reannotation of the genome of Pyrococcus furiosus type strain DSM3638.</title>
        <authorList>
            <person name="Reichelt R.M."/>
            <person name="Bunk B."/>
        </authorList>
    </citation>
    <scope>NUCLEOTIDE SEQUENCE [LARGE SCALE GENOMIC DNA]</scope>
    <source>
        <strain evidence="8 9">DSM 3638</strain>
    </source>
</reference>
<dbReference type="Gene3D" id="3.40.30.10">
    <property type="entry name" value="Glutaredoxin"/>
    <property type="match status" value="1"/>
</dbReference>
<comment type="subcellular location">
    <subcellularLocation>
        <location evidence="1">Membrane</location>
        <topology evidence="1">Multi-pass membrane protein</topology>
    </subcellularLocation>
</comment>
<feature type="transmembrane region" description="Helical" evidence="6">
    <location>
        <begin position="400"/>
        <end position="423"/>
    </location>
</feature>